<sequence length="1370" mass="154256">MWWPNIRNFDPSILTDVVKRKLCEYILKRIGCDFLKEKTINMDQLTVEMYNGRASLSNLELDVVLYASNNSAFNKSLQRSDRCLIVLDASSPWSIMFAVSGALLQARQMMKNINDILTKNGLPIEVVECYVGCISVSIPWRSIFSESSIVEVENVEVTIRHAGRVESEHNLIDSMLFTSMSTSMKLAEECLKKDTASGNKLNQNNPFEGVQDLACTVETIFSKVKANMKNTTIYYEHTDEERNIMVTLELRIDRIEYKDESGNGERSDASSNENYNSSNEPLSGTGSSGKGNNKSGNGFHSTPAEEKDDVSKKRNMSSKSDGNSSTKTKSGHMTLIRIKNFILTGIRLYYCETPIVKQLERSTHEDWSKHKNDYSSSLIMMMAGTQEFKVQFIQDSSKFGPEIQVESRLGNLHLVLCPGILSTITNILDKINETPKRQKRSGPQSMKIVAEEYEKISKGWEKPIVRNVGGLGKQTFEQSDEEEFKSLCFTSFSSKSKWNNTDDDDSSEYLSNSGFFSMKNSCASSASDDQQQTGNEVFASTSINVELNLLSVVILHENPGHAQQQATTKTHRTSTFDIDCLHSFSDGYFHAVSGLSLKNMNDVVDIMKVRQEFSKIVAQDHLCLLCSVGEFKTSRQNIEKSFTISVSFGAFDFVEAIFGRPDVIDEAPGHANEVFNLNFFNLPDYTELLVFERSSKAPMTRVPKRGISKVDPVVSIKMEVVHRKKYHSVSKVKQSSIMMTVKLSECHSEVDVTILDRLRSLTTSLSASNKQTPRKNSNVPMDQSVSGMLLSCDDLSFMQGNQASIDVAASLWSLKLRFPKLDLTFCDKNKRKAMGSERRLHEEYLLIDLVEPKLKAASSSEQVFVDLVTMTGIASLVQNNTKHTLLKISSDSTLEEQREGFNLPRRIKETVSRLESTNTRFEVRRTNFAANSTLLVESDNKVLDSRLLGSMGPSYYCGVQDVDQAPFSSVKHYFDTEELVYSGDRKDMLYFKDVVSDKTKLLVDINVPLVQIFINTKNTLELLYNRFLSDLALWQPEPESPTSSPVVLHDSCTNNWATYSLINPYNTTYDFSGDQFNNTDSSSESEGERNEGFKRPTKINDETILCLSVAFKKAQLVAYCADARPASPAAPSTTSSTQTSNLKQVGKVYIDLDDTHIVFVYGYHGDPEIQYLCLQVCNAQLYHNGLLPVKSNKLSTFEDEFSPTNISHNLHKILYPSNNGIKDKGSNDMLSATIKMTYETFQQVMHYKVAVTVRCCTVKHHEGTVENYWANQLADLFTLVDYDIPGYELPKSSTELNFQLLDCSLDYQPTNLPYHAILYCQMFAICSSIVVETKGSVTKFIVEDTCLFLSKRINEEVINLEKNYVCVLDL</sequence>
<dbReference type="EMBL" id="KB096945">
    <property type="protein sequence ID" value="ESO00349.1"/>
    <property type="molecule type" value="Genomic_DNA"/>
</dbReference>
<evidence type="ECO:0000256" key="10">
    <source>
        <dbReference type="ARBA" id="ARBA00024479"/>
    </source>
</evidence>
<dbReference type="eggNOG" id="KOG2993">
    <property type="taxonomic scope" value="Eukaryota"/>
</dbReference>
<evidence type="ECO:0000313" key="15">
    <source>
        <dbReference type="Proteomes" id="UP000015101"/>
    </source>
</evidence>
<organism evidence="14 15">
    <name type="scientific">Helobdella robusta</name>
    <name type="common">Californian leech</name>
    <dbReference type="NCBI Taxonomy" id="6412"/>
    <lineage>
        <taxon>Eukaryota</taxon>
        <taxon>Metazoa</taxon>
        <taxon>Spiralia</taxon>
        <taxon>Lophotrochozoa</taxon>
        <taxon>Annelida</taxon>
        <taxon>Clitellata</taxon>
        <taxon>Hirudinea</taxon>
        <taxon>Rhynchobdellida</taxon>
        <taxon>Glossiphoniidae</taxon>
        <taxon>Helobdella</taxon>
    </lineage>
</organism>
<dbReference type="OrthoDB" id="18982at2759"/>
<gene>
    <name evidence="14" type="primary">20212338</name>
    <name evidence="13" type="ORF">HELRODRAFT_192597</name>
</gene>
<dbReference type="PANTHER" id="PTHR13190:SF1">
    <property type="entry name" value="AUTOPHAGY-RELATED 2, ISOFORM A"/>
    <property type="match status" value="1"/>
</dbReference>
<dbReference type="GO" id="GO:0061908">
    <property type="term" value="C:phagophore"/>
    <property type="evidence" value="ECO:0000318"/>
    <property type="project" value="GO_Central"/>
</dbReference>
<evidence type="ECO:0000256" key="12">
    <source>
        <dbReference type="SAM" id="MobiDB-lite"/>
    </source>
</evidence>
<keyword evidence="9" id="KW-0472">Membrane</keyword>
<dbReference type="GO" id="GO:0061709">
    <property type="term" value="P:reticulophagy"/>
    <property type="evidence" value="ECO:0000318"/>
    <property type="project" value="GO_Central"/>
</dbReference>
<feature type="region of interest" description="Disordered" evidence="12">
    <location>
        <begin position="259"/>
        <end position="330"/>
    </location>
</feature>
<dbReference type="EMBL" id="AMQM01005417">
    <property type="status" value="NOT_ANNOTATED_CDS"/>
    <property type="molecule type" value="Genomic_DNA"/>
</dbReference>
<reference evidence="15" key="1">
    <citation type="submission" date="2012-12" db="EMBL/GenBank/DDBJ databases">
        <authorList>
            <person name="Hellsten U."/>
            <person name="Grimwood J."/>
            <person name="Chapman J.A."/>
            <person name="Shapiro H."/>
            <person name="Aerts A."/>
            <person name="Otillar R.P."/>
            <person name="Terry A.Y."/>
            <person name="Boore J.L."/>
            <person name="Simakov O."/>
            <person name="Marletaz F."/>
            <person name="Cho S.-J."/>
            <person name="Edsinger-Gonzales E."/>
            <person name="Havlak P."/>
            <person name="Kuo D.-H."/>
            <person name="Larsson T."/>
            <person name="Lv J."/>
            <person name="Arendt D."/>
            <person name="Savage R."/>
            <person name="Osoegawa K."/>
            <person name="de Jong P."/>
            <person name="Lindberg D.R."/>
            <person name="Seaver E.C."/>
            <person name="Weisblat D.A."/>
            <person name="Putnam N.H."/>
            <person name="Grigoriev I.V."/>
            <person name="Rokhsar D.S."/>
        </authorList>
    </citation>
    <scope>NUCLEOTIDE SEQUENCE</scope>
</reference>
<evidence type="ECO:0000256" key="8">
    <source>
        <dbReference type="ARBA" id="ARBA00023055"/>
    </source>
</evidence>
<evidence type="ECO:0000313" key="13">
    <source>
        <dbReference type="EMBL" id="ESO00349.1"/>
    </source>
</evidence>
<keyword evidence="15" id="KW-1185">Reference proteome</keyword>
<dbReference type="GO" id="GO:0000407">
    <property type="term" value="C:phagophore assembly site"/>
    <property type="evidence" value="ECO:0000318"/>
    <property type="project" value="GO_Central"/>
</dbReference>
<evidence type="ECO:0000256" key="11">
    <source>
        <dbReference type="ARBA" id="ARBA00024615"/>
    </source>
</evidence>
<protein>
    <recommendedName>
        <fullName evidence="4">Autophagy-related protein 2</fullName>
    </recommendedName>
</protein>
<feature type="compositionally biased region" description="Polar residues" evidence="12">
    <location>
        <begin position="317"/>
        <end position="328"/>
    </location>
</feature>
<dbReference type="InterPro" id="IPR026849">
    <property type="entry name" value="ATG2"/>
</dbReference>
<evidence type="ECO:0000256" key="4">
    <source>
        <dbReference type="ARBA" id="ARBA00018070"/>
    </source>
</evidence>
<evidence type="ECO:0000256" key="9">
    <source>
        <dbReference type="ARBA" id="ARBA00023136"/>
    </source>
</evidence>
<dbReference type="HOGENOM" id="CLU_001781_0_0_1"/>
<feature type="compositionally biased region" description="Low complexity" evidence="12">
    <location>
        <begin position="270"/>
        <end position="298"/>
    </location>
</feature>
<dbReference type="RefSeq" id="XP_009021399.1">
    <property type="nucleotide sequence ID" value="XM_009023151.1"/>
</dbReference>
<dbReference type="FunCoup" id="T1FU42">
    <property type="interactions" value="641"/>
</dbReference>
<evidence type="ECO:0000313" key="14">
    <source>
        <dbReference type="EnsemblMetazoa" id="HelroP192597"/>
    </source>
</evidence>
<dbReference type="CTD" id="20212338"/>
<dbReference type="GO" id="GO:0005789">
    <property type="term" value="C:endoplasmic reticulum membrane"/>
    <property type="evidence" value="ECO:0007669"/>
    <property type="project" value="UniProtKB-SubCell"/>
</dbReference>
<evidence type="ECO:0000256" key="6">
    <source>
        <dbReference type="ARBA" id="ARBA00022824"/>
    </source>
</evidence>
<reference evidence="14" key="3">
    <citation type="submission" date="2015-06" db="UniProtKB">
        <authorList>
            <consortium name="EnsemblMetazoa"/>
        </authorList>
    </citation>
    <scope>IDENTIFICATION</scope>
</reference>
<dbReference type="InParanoid" id="T1FU42"/>
<comment type="similarity">
    <text evidence="3">Belongs to the ATG2 family.</text>
</comment>
<dbReference type="GO" id="GO:0032266">
    <property type="term" value="F:phosphatidylinositol-3-phosphate binding"/>
    <property type="evidence" value="ECO:0000318"/>
    <property type="project" value="GO_Central"/>
</dbReference>
<evidence type="ECO:0000256" key="2">
    <source>
        <dbReference type="ARBA" id="ARBA00004623"/>
    </source>
</evidence>
<comment type="subcellular location">
    <subcellularLocation>
        <location evidence="1">Endoplasmic reticulum membrane</location>
        <topology evidence="1">Peripheral membrane protein</topology>
    </subcellularLocation>
    <subcellularLocation>
        <location evidence="2">Preautophagosomal structure membrane</location>
        <topology evidence="2">Peripheral membrane protein</topology>
    </subcellularLocation>
</comment>
<dbReference type="GO" id="GO:0034727">
    <property type="term" value="P:piecemeal microautophagy of the nucleus"/>
    <property type="evidence" value="ECO:0000318"/>
    <property type="project" value="GO_Central"/>
</dbReference>
<name>T1FU42_HELRO</name>
<comment type="catalytic activity">
    <reaction evidence="11">
        <text>a 1,2-diacyl-sn-glycero-3-phosphoethanolamine(in) = a 1,2-diacyl-sn-glycero-3-phosphoethanolamine(out)</text>
        <dbReference type="Rhea" id="RHEA:38895"/>
        <dbReference type="ChEBI" id="CHEBI:64612"/>
    </reaction>
</comment>
<dbReference type="EnsemblMetazoa" id="HelroT192597">
    <property type="protein sequence ID" value="HelroP192597"/>
    <property type="gene ID" value="HelroG192597"/>
</dbReference>
<dbReference type="GO" id="GO:0061723">
    <property type="term" value="P:glycophagy"/>
    <property type="evidence" value="ECO:0000318"/>
    <property type="project" value="GO_Central"/>
</dbReference>
<evidence type="ECO:0000256" key="5">
    <source>
        <dbReference type="ARBA" id="ARBA00022448"/>
    </source>
</evidence>
<dbReference type="GO" id="GO:0000422">
    <property type="term" value="P:autophagy of mitochondrion"/>
    <property type="evidence" value="ECO:0000318"/>
    <property type="project" value="GO_Central"/>
</dbReference>
<feature type="compositionally biased region" description="Basic and acidic residues" evidence="12">
    <location>
        <begin position="303"/>
        <end position="312"/>
    </location>
</feature>
<dbReference type="GO" id="GO:0043495">
    <property type="term" value="F:protein-membrane adaptor activity"/>
    <property type="evidence" value="ECO:0000318"/>
    <property type="project" value="GO_Central"/>
</dbReference>
<evidence type="ECO:0000256" key="3">
    <source>
        <dbReference type="ARBA" id="ARBA00009714"/>
    </source>
</evidence>
<dbReference type="GO" id="GO:0000045">
    <property type="term" value="P:autophagosome assembly"/>
    <property type="evidence" value="ECO:0000318"/>
    <property type="project" value="GO_Central"/>
</dbReference>
<keyword evidence="7" id="KW-0072">Autophagy</keyword>
<dbReference type="Proteomes" id="UP000015101">
    <property type="component" value="Unassembled WGS sequence"/>
</dbReference>
<evidence type="ECO:0000256" key="1">
    <source>
        <dbReference type="ARBA" id="ARBA00004406"/>
    </source>
</evidence>
<dbReference type="KEGG" id="hro:HELRODRAFT_192597"/>
<dbReference type="STRING" id="6412.T1FU42"/>
<dbReference type="GO" id="GO:0000425">
    <property type="term" value="P:pexophagy"/>
    <property type="evidence" value="ECO:0000318"/>
    <property type="project" value="GO_Central"/>
</dbReference>
<dbReference type="PANTHER" id="PTHR13190">
    <property type="entry name" value="AUTOPHAGY-RELATED 2, ISOFORM A"/>
    <property type="match status" value="1"/>
</dbReference>
<keyword evidence="5" id="KW-0813">Transport</keyword>
<reference evidence="13 15" key="2">
    <citation type="journal article" date="2013" name="Nature">
        <title>Insights into bilaterian evolution from three spiralian genomes.</title>
        <authorList>
            <person name="Simakov O."/>
            <person name="Marletaz F."/>
            <person name="Cho S.J."/>
            <person name="Edsinger-Gonzales E."/>
            <person name="Havlak P."/>
            <person name="Hellsten U."/>
            <person name="Kuo D.H."/>
            <person name="Larsson T."/>
            <person name="Lv J."/>
            <person name="Arendt D."/>
            <person name="Savage R."/>
            <person name="Osoegawa K."/>
            <person name="de Jong P."/>
            <person name="Grimwood J."/>
            <person name="Chapman J.A."/>
            <person name="Shapiro H."/>
            <person name="Aerts A."/>
            <person name="Otillar R.P."/>
            <person name="Terry A.Y."/>
            <person name="Boore J.L."/>
            <person name="Grigoriev I.V."/>
            <person name="Lindberg D.R."/>
            <person name="Seaver E.C."/>
            <person name="Weisblat D.A."/>
            <person name="Putnam N.H."/>
            <person name="Rokhsar D.S."/>
        </authorList>
    </citation>
    <scope>NUCLEOTIDE SEQUENCE</scope>
</reference>
<dbReference type="GO" id="GO:0034045">
    <property type="term" value="C:phagophore assembly site membrane"/>
    <property type="evidence" value="ECO:0007669"/>
    <property type="project" value="UniProtKB-SubCell"/>
</dbReference>
<dbReference type="GO" id="GO:0006869">
    <property type="term" value="P:lipid transport"/>
    <property type="evidence" value="ECO:0007669"/>
    <property type="project" value="UniProtKB-KW"/>
</dbReference>
<proteinExistence type="inferred from homology"/>
<evidence type="ECO:0000256" key="7">
    <source>
        <dbReference type="ARBA" id="ARBA00023006"/>
    </source>
</evidence>
<feature type="compositionally biased region" description="Basic and acidic residues" evidence="12">
    <location>
        <begin position="259"/>
        <end position="268"/>
    </location>
</feature>
<dbReference type="GeneID" id="20212338"/>
<accession>T1FU42</accession>
<comment type="catalytic activity">
    <reaction evidence="10">
        <text>a 1,2-diacyl-sn-glycero-3-phospho-L-serine(in) = a 1,2-diacyl-sn-glycero-3-phospho-L-serine(out)</text>
        <dbReference type="Rhea" id="RHEA:38663"/>
        <dbReference type="ChEBI" id="CHEBI:57262"/>
    </reaction>
</comment>
<keyword evidence="8" id="KW-0445">Lipid transport</keyword>
<keyword evidence="6" id="KW-0256">Endoplasmic reticulum</keyword>